<sequence>MSALIEEKIISNDIKLVYDLTKKPNRTNLKPKDDRAVIAKMRLDLVLPENDILTVDVDFDTTSGYHGNAMILTDDFGVEMVATAFEVKYGQEEADKLRHAWANKQQPDDPRKPSYILVQQPEIKGEVPRVFGTCGGKRHPPAIAPSNILSTEL</sequence>
<accession>A0AAE9YPC5</accession>
<protein>
    <submittedName>
        <fullName evidence="1">Uncharacterized protein</fullName>
    </submittedName>
</protein>
<organism evidence="1 2">
    <name type="scientific">Thalassomonas actiniarum</name>
    <dbReference type="NCBI Taxonomy" id="485447"/>
    <lineage>
        <taxon>Bacteria</taxon>
        <taxon>Pseudomonadati</taxon>
        <taxon>Pseudomonadota</taxon>
        <taxon>Gammaproteobacteria</taxon>
        <taxon>Alteromonadales</taxon>
        <taxon>Colwelliaceae</taxon>
        <taxon>Thalassomonas</taxon>
    </lineage>
</organism>
<proteinExistence type="predicted"/>
<evidence type="ECO:0000313" key="2">
    <source>
        <dbReference type="Proteomes" id="UP000032568"/>
    </source>
</evidence>
<dbReference type="EMBL" id="CP059735">
    <property type="protein sequence ID" value="WDD97743.1"/>
    <property type="molecule type" value="Genomic_DNA"/>
</dbReference>
<dbReference type="RefSeq" id="WP_044831234.1">
    <property type="nucleotide sequence ID" value="NZ_CP059735.1"/>
</dbReference>
<name>A0AAE9YPC5_9GAMM</name>
<keyword evidence="2" id="KW-1185">Reference proteome</keyword>
<reference evidence="1 2" key="2">
    <citation type="journal article" date="2022" name="Mar. Drugs">
        <title>Bioassay-Guided Fractionation Leads to the Detection of Cholic Acid Generated by the Rare Thalassomonas sp.</title>
        <authorList>
            <person name="Pheiffer F."/>
            <person name="Schneider Y.K."/>
            <person name="Hansen E.H."/>
            <person name="Andersen J.H."/>
            <person name="Isaksson J."/>
            <person name="Busche T."/>
            <person name="R C."/>
            <person name="Kalinowski J."/>
            <person name="Zyl L.V."/>
            <person name="Trindade M."/>
        </authorList>
    </citation>
    <scope>NUCLEOTIDE SEQUENCE [LARGE SCALE GENOMIC DNA]</scope>
    <source>
        <strain evidence="1 2">A5K-106</strain>
    </source>
</reference>
<dbReference type="AlphaFoldDB" id="A0AAE9YPC5"/>
<dbReference type="KEGG" id="tact:SG35_020930"/>
<dbReference type="Proteomes" id="UP000032568">
    <property type="component" value="Chromosome"/>
</dbReference>
<evidence type="ECO:0000313" key="1">
    <source>
        <dbReference type="EMBL" id="WDD97743.1"/>
    </source>
</evidence>
<reference evidence="1 2" key="1">
    <citation type="journal article" date="2015" name="Genome Announc.">
        <title>Draft Genome Sequences of Marine Isolates of Thalassomonas viridans and Thalassomonas actiniarum.</title>
        <authorList>
            <person name="Olonade I."/>
            <person name="van Zyl L.J."/>
            <person name="Trindade M."/>
        </authorList>
    </citation>
    <scope>NUCLEOTIDE SEQUENCE [LARGE SCALE GENOMIC DNA]</scope>
    <source>
        <strain evidence="1 2">A5K-106</strain>
    </source>
</reference>
<gene>
    <name evidence="1" type="ORF">SG35_020930</name>
</gene>